<feature type="compositionally biased region" description="Polar residues" evidence="6">
    <location>
        <begin position="1212"/>
        <end position="1238"/>
    </location>
</feature>
<evidence type="ECO:0000313" key="9">
    <source>
        <dbReference type="EMBL" id="KAK5982993.1"/>
    </source>
</evidence>
<evidence type="ECO:0000256" key="2">
    <source>
        <dbReference type="ARBA" id="ARBA00006510"/>
    </source>
</evidence>
<gene>
    <name evidence="9" type="ORF">GCK32_000603</name>
</gene>
<feature type="transmembrane region" description="Helical" evidence="7">
    <location>
        <begin position="446"/>
        <end position="466"/>
    </location>
</feature>
<feature type="transmembrane region" description="Helical" evidence="7">
    <location>
        <begin position="876"/>
        <end position="897"/>
    </location>
</feature>
<evidence type="ECO:0000256" key="4">
    <source>
        <dbReference type="ARBA" id="ARBA00022989"/>
    </source>
</evidence>
<dbReference type="InterPro" id="IPR012496">
    <property type="entry name" value="TMC_dom"/>
</dbReference>
<dbReference type="GO" id="GO:0008381">
    <property type="term" value="F:mechanosensitive monoatomic ion channel activity"/>
    <property type="evidence" value="ECO:0007669"/>
    <property type="project" value="TreeGrafter"/>
</dbReference>
<feature type="compositionally biased region" description="Low complexity" evidence="6">
    <location>
        <begin position="613"/>
        <end position="627"/>
    </location>
</feature>
<keyword evidence="3 7" id="KW-0812">Transmembrane</keyword>
<sequence length="1406" mass="159445">MPPVQDEMEYLPQGLASHPMVQRRSSVFQDLITVFRKNTLARINRSGSASDSKRHSRDDILHHFGKFHFHETDAFLGKSDHRDETDEDGKPLTRQVLLERIRQKKEVIGKLRCQPWSMSRKKRTLKLAQKYLEQHESRVSKTHLYMEEFRKRMRLLKRSFSNFKTYLIPWEGKIKRIESHFGSVVSSYFTFLRWIVFVNVIITLIIFALVVLPEALADAAADEARRNRTETRKEIPANERIHADEIAVVWHYDGYLRYSPLFYGYYSDDEFLGQKYPLPLAYFLVTIFIFAYSFFAILRKMAANARMSKLSGSKAEQYIFNWRVFTGWDYTIGNQETASNTVMAIVIKLRESIADCRVSLGSKFRCLQFTLRVIANVVICGMLAFSIYCISFAVQKSQTAVEQEGNLFTKNQVPSVVATITHVFPMIFDLIGRLENYHPRTALRAHLTRVLVLYVLNYLTLIVALFDKMDAIRKKDPSLESSVAREKRQLGGRNPNIPRPPPYASRTFENRTDLLRFIERSTRRFDQNRTTRSAPTTPFTVAPQFGPVNVNNPNVILRNGTLSKIFEAKRIGPAPLPMYTPPPRTYPSQEPGKMKDRYGGPDFHPTRNYPKVTTTSRTRITRPPSTRKLLAEATTSAEQGDTENPEDPVMIMNENLSGETMTATEEEFLQNETMRLPAAAERKSSADEVYNSDICWETIIGQEIVKLVTMDLIVTIVSILVIDFLRGLWIKYCSAWWCWDIETTFPEYGEFKVAENVLHIINNQGMIWLGLFFAPLLPALNNIKLVIIMYIRGWAVMTCNVPAREIFRASRSSNFYLLILLLWLLLCTLPVGFVIASTRPSRKCGPFAQHDHFYTVITKEIEKRVDPFLLGYIRHVASPGVVIPILLFLMLIIYFLVSLVRGLREANTDLQQQLIHERTEEKKKIFELAGGKKKVDHDRDRDHRKAVQYLPLIEQQRREPWRSYNEPHDEPLRAEDSSESEEEDVEEAPSPVPGQRYAPVPSSTSETVAAMHFHPSLGSLDEREEAEEEEYSQVNETPQPIVHSVSQQLSRNAQTGSPTECFDEPSSVIDATTPEEVRTLLLPFVEMKSLPHVRGYRGFPRDLTTLTSVAGAYSGCGSGSTVGSHATLFDGGIQSPPATSSVVLSSRRSSKRLSYISLYDFIGTVRDDTSAFGAPTLITAQRPRNGQDMRAEVHRLPPTKESEEVAERQAKTDVNNTSTNQSSLKSGNSFESEGSHSAFQPWPSIEEVRSRKEQLLKKTPLPFYKTQVQNSGANPPQYHHQPGPSTKNAGNASGGSLRKPTTLPFRKFEPEASPVVSSTDDEMRSVSPSRRFRISVSPTRKVGTESSPGRKARRFTIKQESAAPSMASVCQVASPPTTSSKPDANTLSSRAPTVEFGEDDSPRVLE</sequence>
<feature type="domain" description="TMC" evidence="8">
    <location>
        <begin position="695"/>
        <end position="810"/>
    </location>
</feature>
<evidence type="ECO:0000259" key="8">
    <source>
        <dbReference type="Pfam" id="PF07810"/>
    </source>
</evidence>
<feature type="region of interest" description="Disordered" evidence="6">
    <location>
        <begin position="1045"/>
        <end position="1066"/>
    </location>
</feature>
<feature type="compositionally biased region" description="Polar residues" evidence="6">
    <location>
        <begin position="1045"/>
        <end position="1058"/>
    </location>
</feature>
<dbReference type="GO" id="GO:0005886">
    <property type="term" value="C:plasma membrane"/>
    <property type="evidence" value="ECO:0007669"/>
    <property type="project" value="InterPro"/>
</dbReference>
<reference evidence="9 10" key="1">
    <citation type="submission" date="2019-10" db="EMBL/GenBank/DDBJ databases">
        <title>Assembly and Annotation for the nematode Trichostrongylus colubriformis.</title>
        <authorList>
            <person name="Martin J."/>
        </authorList>
    </citation>
    <scope>NUCLEOTIDE SEQUENCE [LARGE SCALE GENOMIC DNA]</scope>
    <source>
        <strain evidence="9">G859</strain>
        <tissue evidence="9">Whole worm</tissue>
    </source>
</reference>
<evidence type="ECO:0000256" key="3">
    <source>
        <dbReference type="ARBA" id="ARBA00022692"/>
    </source>
</evidence>
<comment type="subcellular location">
    <subcellularLocation>
        <location evidence="1">Membrane</location>
        <topology evidence="1">Multi-pass membrane protein</topology>
    </subcellularLocation>
</comment>
<feature type="compositionally biased region" description="Polar residues" evidence="6">
    <location>
        <begin position="1374"/>
        <end position="1391"/>
    </location>
</feature>
<feature type="region of interest" description="Disordered" evidence="6">
    <location>
        <begin position="1195"/>
        <end position="1245"/>
    </location>
</feature>
<feature type="region of interest" description="Disordered" evidence="6">
    <location>
        <begin position="478"/>
        <end position="505"/>
    </location>
</feature>
<evidence type="ECO:0000256" key="6">
    <source>
        <dbReference type="SAM" id="MobiDB-lite"/>
    </source>
</evidence>
<dbReference type="Proteomes" id="UP001331761">
    <property type="component" value="Unassembled WGS sequence"/>
</dbReference>
<dbReference type="PANTHER" id="PTHR23302:SF40">
    <property type="entry name" value="TRANSMEMBRANE CHANNEL-LIKE PROTEIN"/>
    <property type="match status" value="1"/>
</dbReference>
<feature type="region of interest" description="Disordered" evidence="6">
    <location>
        <begin position="598"/>
        <end position="648"/>
    </location>
</feature>
<evidence type="ECO:0000256" key="5">
    <source>
        <dbReference type="ARBA" id="ARBA00023136"/>
    </source>
</evidence>
<feature type="transmembrane region" description="Helical" evidence="7">
    <location>
        <begin position="815"/>
        <end position="836"/>
    </location>
</feature>
<feature type="transmembrane region" description="Helical" evidence="7">
    <location>
        <begin position="704"/>
        <end position="725"/>
    </location>
</feature>
<feature type="transmembrane region" description="Helical" evidence="7">
    <location>
        <begin position="280"/>
        <end position="298"/>
    </location>
</feature>
<feature type="transmembrane region" description="Helical" evidence="7">
    <location>
        <begin position="373"/>
        <end position="393"/>
    </location>
</feature>
<feature type="compositionally biased region" description="Basic and acidic residues" evidence="6">
    <location>
        <begin position="1195"/>
        <end position="1211"/>
    </location>
</feature>
<keyword evidence="4 7" id="KW-1133">Transmembrane helix</keyword>
<name>A0AAN8G7Z6_TRICO</name>
<dbReference type="Pfam" id="PF07810">
    <property type="entry name" value="TMC"/>
    <property type="match status" value="1"/>
</dbReference>
<feature type="compositionally biased region" description="Acidic residues" evidence="6">
    <location>
        <begin position="977"/>
        <end position="987"/>
    </location>
</feature>
<feature type="transmembrane region" description="Helical" evidence="7">
    <location>
        <begin position="191"/>
        <end position="212"/>
    </location>
</feature>
<accession>A0AAN8G7Z6</accession>
<organism evidence="9 10">
    <name type="scientific">Trichostrongylus colubriformis</name>
    <name type="common">Black scour worm</name>
    <dbReference type="NCBI Taxonomy" id="6319"/>
    <lineage>
        <taxon>Eukaryota</taxon>
        <taxon>Metazoa</taxon>
        <taxon>Ecdysozoa</taxon>
        <taxon>Nematoda</taxon>
        <taxon>Chromadorea</taxon>
        <taxon>Rhabditida</taxon>
        <taxon>Rhabditina</taxon>
        <taxon>Rhabditomorpha</taxon>
        <taxon>Strongyloidea</taxon>
        <taxon>Trichostrongylidae</taxon>
        <taxon>Trichostrongylus</taxon>
    </lineage>
</organism>
<feature type="region of interest" description="Disordered" evidence="6">
    <location>
        <begin position="1266"/>
        <end position="1406"/>
    </location>
</feature>
<evidence type="ECO:0000256" key="7">
    <source>
        <dbReference type="SAM" id="Phobius"/>
    </source>
</evidence>
<keyword evidence="5 7" id="KW-0472">Membrane</keyword>
<keyword evidence="10" id="KW-1185">Reference proteome</keyword>
<dbReference type="InterPro" id="IPR038900">
    <property type="entry name" value="TMC"/>
</dbReference>
<dbReference type="EMBL" id="WIXE01004482">
    <property type="protein sequence ID" value="KAK5982993.1"/>
    <property type="molecule type" value="Genomic_DNA"/>
</dbReference>
<proteinExistence type="inferred from homology"/>
<evidence type="ECO:0000256" key="1">
    <source>
        <dbReference type="ARBA" id="ARBA00004141"/>
    </source>
</evidence>
<feature type="transmembrane region" description="Helical" evidence="7">
    <location>
        <begin position="413"/>
        <end position="434"/>
    </location>
</feature>
<comment type="similarity">
    <text evidence="2">Belongs to the TMC family.</text>
</comment>
<evidence type="ECO:0000313" key="10">
    <source>
        <dbReference type="Proteomes" id="UP001331761"/>
    </source>
</evidence>
<dbReference type="PANTHER" id="PTHR23302">
    <property type="entry name" value="TRANSMEMBRANE CHANNEL-RELATED"/>
    <property type="match status" value="1"/>
</dbReference>
<feature type="compositionally biased region" description="Basic and acidic residues" evidence="6">
    <location>
        <begin position="958"/>
        <end position="976"/>
    </location>
</feature>
<feature type="compositionally biased region" description="Basic and acidic residues" evidence="6">
    <location>
        <begin position="478"/>
        <end position="489"/>
    </location>
</feature>
<protein>
    <submittedName>
        <fullName evidence="9">TMC domain-containing protein</fullName>
    </submittedName>
</protein>
<comment type="caution">
    <text evidence="9">The sequence shown here is derived from an EMBL/GenBank/DDBJ whole genome shotgun (WGS) entry which is preliminary data.</text>
</comment>
<feature type="region of interest" description="Disordered" evidence="6">
    <location>
        <begin position="958"/>
        <end position="1006"/>
    </location>
</feature>